<evidence type="ECO:0000313" key="1">
    <source>
        <dbReference type="EMBL" id="MDC0748015.1"/>
    </source>
</evidence>
<dbReference type="RefSeq" id="WP_271926780.1">
    <property type="nucleotide sequence ID" value="NZ_JAQNDO010000001.1"/>
</dbReference>
<accession>A0ABT5F4L2</accession>
<comment type="caution">
    <text evidence="1">The sequence shown here is derived from an EMBL/GenBank/DDBJ whole genome shotgun (WGS) entry which is preliminary data.</text>
</comment>
<keyword evidence="2" id="KW-1185">Reference proteome</keyword>
<gene>
    <name evidence="1" type="ORF">POL67_42190</name>
</gene>
<evidence type="ECO:0000313" key="2">
    <source>
        <dbReference type="Proteomes" id="UP001221411"/>
    </source>
</evidence>
<proteinExistence type="predicted"/>
<name>A0ABT5F4L2_9BACT</name>
<protein>
    <submittedName>
        <fullName evidence="1">Uncharacterized protein</fullName>
    </submittedName>
</protein>
<organism evidence="1 2">
    <name type="scientific">Polyangium mundeleinium</name>
    <dbReference type="NCBI Taxonomy" id="2995306"/>
    <lineage>
        <taxon>Bacteria</taxon>
        <taxon>Pseudomonadati</taxon>
        <taxon>Myxococcota</taxon>
        <taxon>Polyangia</taxon>
        <taxon>Polyangiales</taxon>
        <taxon>Polyangiaceae</taxon>
        <taxon>Polyangium</taxon>
    </lineage>
</organism>
<dbReference type="Proteomes" id="UP001221411">
    <property type="component" value="Unassembled WGS sequence"/>
</dbReference>
<sequence>MILPALIRLEEQGVVTLVQARTGDPMAEILREGVTHIELRVPV</sequence>
<reference evidence="1 2" key="1">
    <citation type="submission" date="2022-11" db="EMBL/GenBank/DDBJ databases">
        <title>Minimal conservation of predation-associated metabolite biosynthetic gene clusters underscores biosynthetic potential of Myxococcota including descriptions for ten novel species: Archangium lansinium sp. nov., Myxococcus landrumus sp. nov., Nannocystis bai.</title>
        <authorList>
            <person name="Ahearne A."/>
            <person name="Stevens C."/>
            <person name="Dowd S."/>
        </authorList>
    </citation>
    <scope>NUCLEOTIDE SEQUENCE [LARGE SCALE GENOMIC DNA]</scope>
    <source>
        <strain evidence="1 2">RJM3</strain>
    </source>
</reference>
<dbReference type="EMBL" id="JAQNDO010000001">
    <property type="protein sequence ID" value="MDC0748015.1"/>
    <property type="molecule type" value="Genomic_DNA"/>
</dbReference>